<dbReference type="Gene3D" id="3.40.50.620">
    <property type="entry name" value="HUPs"/>
    <property type="match status" value="1"/>
</dbReference>
<dbReference type="Pfam" id="PF13242">
    <property type="entry name" value="Hydrolase_like"/>
    <property type="match status" value="1"/>
</dbReference>
<comment type="caution">
    <text evidence="9">The sequence shown here is derived from an EMBL/GenBank/DDBJ whole genome shotgun (WGS) entry which is preliminary data.</text>
</comment>
<dbReference type="GO" id="GO:0005737">
    <property type="term" value="C:cytoplasm"/>
    <property type="evidence" value="ECO:0007669"/>
    <property type="project" value="UniProtKB-SubCell"/>
</dbReference>
<dbReference type="InterPro" id="IPR014729">
    <property type="entry name" value="Rossmann-like_a/b/a_fold"/>
</dbReference>
<dbReference type="InterPro" id="IPR036412">
    <property type="entry name" value="HAD-like_sf"/>
</dbReference>
<dbReference type="SUPFAM" id="SSF56784">
    <property type="entry name" value="HAD-like"/>
    <property type="match status" value="1"/>
</dbReference>
<dbReference type="GO" id="GO:0005975">
    <property type="term" value="P:carbohydrate metabolic process"/>
    <property type="evidence" value="ECO:0007669"/>
    <property type="project" value="InterPro"/>
</dbReference>
<evidence type="ECO:0000256" key="4">
    <source>
        <dbReference type="ARBA" id="ARBA00022723"/>
    </source>
</evidence>
<evidence type="ECO:0000256" key="5">
    <source>
        <dbReference type="ARBA" id="ARBA00022801"/>
    </source>
</evidence>
<dbReference type="NCBIfam" id="TIGR01656">
    <property type="entry name" value="Histidinol-ppas"/>
    <property type="match status" value="1"/>
</dbReference>
<dbReference type="SUPFAM" id="SSF52374">
    <property type="entry name" value="Nucleotidylyl transferase"/>
    <property type="match status" value="1"/>
</dbReference>
<organism evidence="9 10">
    <name type="scientific">Candidatus Nomurabacteria bacterium GW2011_GWA2_40_9</name>
    <dbReference type="NCBI Taxonomy" id="1618734"/>
    <lineage>
        <taxon>Bacteria</taxon>
        <taxon>Candidatus Nomuraibacteriota</taxon>
    </lineage>
</organism>
<evidence type="ECO:0000256" key="3">
    <source>
        <dbReference type="ARBA" id="ARBA00022490"/>
    </source>
</evidence>
<keyword evidence="4" id="KW-0479">Metal-binding</keyword>
<name>A0A0G0W4L2_9BACT</name>
<dbReference type="InterPro" id="IPR004446">
    <property type="entry name" value="Heptose_bisP_phosphatase"/>
</dbReference>
<evidence type="ECO:0000256" key="1">
    <source>
        <dbReference type="ARBA" id="ARBA00004496"/>
    </source>
</evidence>
<dbReference type="InterPro" id="IPR023214">
    <property type="entry name" value="HAD_sf"/>
</dbReference>
<evidence type="ECO:0000313" key="9">
    <source>
        <dbReference type="EMBL" id="KKR79165.1"/>
    </source>
</evidence>
<evidence type="ECO:0000313" key="10">
    <source>
        <dbReference type="Proteomes" id="UP000034749"/>
    </source>
</evidence>
<accession>A0A0G0W4L2</accession>
<feature type="domain" description="Cytidyltransferase-like" evidence="8">
    <location>
        <begin position="203"/>
        <end position="297"/>
    </location>
</feature>
<dbReference type="EMBL" id="LBZW01000015">
    <property type="protein sequence ID" value="KKR79165.1"/>
    <property type="molecule type" value="Genomic_DNA"/>
</dbReference>
<dbReference type="InterPro" id="IPR004821">
    <property type="entry name" value="Cyt_trans-like"/>
</dbReference>
<dbReference type="Pfam" id="PF01467">
    <property type="entry name" value="CTP_transf_like"/>
    <property type="match status" value="1"/>
</dbReference>
<comment type="similarity">
    <text evidence="2">Belongs to the GmhB family.</text>
</comment>
<protein>
    <recommendedName>
        <fullName evidence="7">D,D-heptose 1,7-bisphosphate phosphatase</fullName>
    </recommendedName>
</protein>
<keyword evidence="5" id="KW-0378">Hydrolase</keyword>
<dbReference type="GO" id="GO:0046872">
    <property type="term" value="F:metal ion binding"/>
    <property type="evidence" value="ECO:0007669"/>
    <property type="project" value="UniProtKB-KW"/>
</dbReference>
<dbReference type="CDD" id="cd07503">
    <property type="entry name" value="HAD_HisB-N"/>
    <property type="match status" value="1"/>
</dbReference>
<proteinExistence type="inferred from homology"/>
<dbReference type="NCBIfam" id="TIGR01662">
    <property type="entry name" value="HAD-SF-IIIA"/>
    <property type="match status" value="1"/>
</dbReference>
<keyword evidence="6" id="KW-0119">Carbohydrate metabolism</keyword>
<dbReference type="AlphaFoldDB" id="A0A0G0W4L2"/>
<keyword evidence="3" id="KW-0963">Cytoplasm</keyword>
<sequence length="328" mass="37166">MSKAIFLDRDGTLNIDKGYTYKTQDLKFFPDVSKALNLLKKDFKFVIITNQSGIGRGYYTEEDFHKFNNRLVGELEKKGIKIEKTYFCPHHPDDNCGCRKPNTKFVEQAKKEFGIELKNSFVIGDHPNDVELGRNAGCKTIYLLTGHGKKHFKELKAKPDFTASSLFEATRFINQKREKIKTKEEIEKIAKELKQKGKKIATCNGCFDILHPGHIYLLEESKKQGDILIVGLNSDKSVKGNKGPKRPINNENARAAVLSSLDIVDYVVIFDEKTPIKLLGAIKPDVHCNGEEYGYDCIEAPTVRKYGGRIHLIKNYKGFSTTKLLEGI</sequence>
<evidence type="ECO:0000256" key="6">
    <source>
        <dbReference type="ARBA" id="ARBA00023277"/>
    </source>
</evidence>
<dbReference type="PATRIC" id="fig|1618734.3.peg.414"/>
<evidence type="ECO:0000256" key="2">
    <source>
        <dbReference type="ARBA" id="ARBA00005628"/>
    </source>
</evidence>
<gene>
    <name evidence="9" type="ORF">UU24_C0015G0005</name>
</gene>
<dbReference type="NCBIfam" id="TIGR00125">
    <property type="entry name" value="cyt_tran_rel"/>
    <property type="match status" value="1"/>
</dbReference>
<dbReference type="InterPro" id="IPR006549">
    <property type="entry name" value="HAD-SF_hydro_IIIA"/>
</dbReference>
<reference evidence="9 10" key="1">
    <citation type="journal article" date="2015" name="Nature">
        <title>rRNA introns, odd ribosomes, and small enigmatic genomes across a large radiation of phyla.</title>
        <authorList>
            <person name="Brown C.T."/>
            <person name="Hug L.A."/>
            <person name="Thomas B.C."/>
            <person name="Sharon I."/>
            <person name="Castelle C.J."/>
            <person name="Singh A."/>
            <person name="Wilkins M.J."/>
            <person name="Williams K.H."/>
            <person name="Banfield J.F."/>
        </authorList>
    </citation>
    <scope>NUCLEOTIDE SEQUENCE [LARGE SCALE GENOMIC DNA]</scope>
</reference>
<evidence type="ECO:0000259" key="8">
    <source>
        <dbReference type="Pfam" id="PF01467"/>
    </source>
</evidence>
<dbReference type="Proteomes" id="UP000034749">
    <property type="component" value="Unassembled WGS sequence"/>
</dbReference>
<dbReference type="GO" id="GO:0016791">
    <property type="term" value="F:phosphatase activity"/>
    <property type="evidence" value="ECO:0007669"/>
    <property type="project" value="InterPro"/>
</dbReference>
<evidence type="ECO:0000256" key="7">
    <source>
        <dbReference type="ARBA" id="ARBA00031828"/>
    </source>
</evidence>
<dbReference type="PANTHER" id="PTHR42891">
    <property type="entry name" value="D-GLYCERO-BETA-D-MANNO-HEPTOSE-1,7-BISPHOSPHATE 7-PHOSPHATASE"/>
    <property type="match status" value="1"/>
</dbReference>
<dbReference type="Gene3D" id="3.40.50.1000">
    <property type="entry name" value="HAD superfamily/HAD-like"/>
    <property type="match status" value="1"/>
</dbReference>
<dbReference type="PANTHER" id="PTHR42891:SF1">
    <property type="entry name" value="D-GLYCERO-BETA-D-MANNO-HEPTOSE-1,7-BISPHOSPHATE 7-PHOSPHATASE"/>
    <property type="match status" value="1"/>
</dbReference>
<comment type="subcellular location">
    <subcellularLocation>
        <location evidence="1">Cytoplasm</location>
    </subcellularLocation>
</comment>
<dbReference type="InterPro" id="IPR006543">
    <property type="entry name" value="Histidinol-phos"/>
</dbReference>